<name>A0A6G1BCD2_CROCR</name>
<comment type="caution">
    <text evidence="2">The sequence shown here is derived from an EMBL/GenBank/DDBJ whole genome shotgun (WGS) entry which is preliminary data.</text>
</comment>
<dbReference type="Proteomes" id="UP000475037">
    <property type="component" value="Unassembled WGS sequence"/>
</dbReference>
<feature type="region of interest" description="Disordered" evidence="1">
    <location>
        <begin position="612"/>
        <end position="700"/>
    </location>
</feature>
<feature type="region of interest" description="Disordered" evidence="1">
    <location>
        <begin position="322"/>
        <end position="359"/>
    </location>
</feature>
<gene>
    <name evidence="2" type="primary">Faah_1</name>
    <name evidence="2" type="ORF">FOF47_R22720</name>
</gene>
<feature type="region of interest" description="Disordered" evidence="1">
    <location>
        <begin position="373"/>
        <end position="400"/>
    </location>
</feature>
<proteinExistence type="predicted"/>
<dbReference type="EMBL" id="VOAJ01001035">
    <property type="protein sequence ID" value="KAF0885629.1"/>
    <property type="molecule type" value="Genomic_DNA"/>
</dbReference>
<dbReference type="GO" id="GO:0016787">
    <property type="term" value="F:hydrolase activity"/>
    <property type="evidence" value="ECO:0007669"/>
    <property type="project" value="UniProtKB-KW"/>
</dbReference>
<dbReference type="AlphaFoldDB" id="A0A6G1BCD2"/>
<feature type="compositionally biased region" description="Pro residues" evidence="1">
    <location>
        <begin position="379"/>
        <end position="395"/>
    </location>
</feature>
<evidence type="ECO:0000256" key="1">
    <source>
        <dbReference type="SAM" id="MobiDB-lite"/>
    </source>
</evidence>
<protein>
    <submittedName>
        <fullName evidence="2">FAAH1 hydrolase</fullName>
    </submittedName>
</protein>
<keyword evidence="2" id="KW-0378">Hydrolase</keyword>
<organism evidence="2 3">
    <name type="scientific">Crocuta crocuta</name>
    <name type="common">Spotted hyena</name>
    <dbReference type="NCBI Taxonomy" id="9678"/>
    <lineage>
        <taxon>Eukaryota</taxon>
        <taxon>Metazoa</taxon>
        <taxon>Chordata</taxon>
        <taxon>Craniata</taxon>
        <taxon>Vertebrata</taxon>
        <taxon>Euteleostomi</taxon>
        <taxon>Mammalia</taxon>
        <taxon>Eutheria</taxon>
        <taxon>Laurasiatheria</taxon>
        <taxon>Carnivora</taxon>
        <taxon>Feliformia</taxon>
        <taxon>Hyaenidae</taxon>
        <taxon>Crocuta</taxon>
    </lineage>
</organism>
<feature type="compositionally biased region" description="Polar residues" evidence="1">
    <location>
        <begin position="680"/>
        <end position="700"/>
    </location>
</feature>
<sequence>TPRPCPRIPYTTDQQTYLCYCGYPSALVTSPVTSPPLPHRLSGTSPVTSPTLPHVPLETGPMISPPVTHRHPGTDPMISPSIGPGSQGTCPTMSPSLTPRSLRTALIISPPLAHRPMETRPIASPPHSHKVLETGISPPLSPWFLGRSYNDPSLSPASSAPTGSFYHVHLKPPDSCEPKPQLDLPLGKIFCGSPLSSQAGTSSSASSPQEGSCHCSHFSPEAHIPAPGSPYCAIHPSPRSTGSRCSPPSQTPIKPCLESILTWETSGSSYLLVDPGTTISYAPSAPCAPCLPCPPCPQESPFPLSSHCPSTVFSVPSPLGNQFISPPHSSPHRSCNETPLPTPVCPQVKSPKSSELKHPRALHRCRSLVVPLQHTPLDQPRPPKASSSPSPPSRPSGPSCMVTPITTCSNPCPKELPQGTTLPPVIPRALKPVIPTCLPLRLPFGTVPPNSYAQSSPRGLSIGPPCSTQIYSVVPSTPDPCPLLGSLSQPICPPQGHKLPMVPPCGIYSTPRAPAQPYRQPVAPPCSTHIYSFIPLRAPFDPQNLPIGPQTRCHPDTVSCGFHVYSVAPRVSCKECPQVPYSCPLPSSKTSNCSTNVSSSSAVISECQSSDSQSKSCHESRSQSQNENTHQPRRSQSQSKSLHPHRSQSQNRSPSRKRSRSRSNCSHQSINQDKSECHSKNQGQSESSPCSKSQGQSKSG</sequence>
<feature type="non-terminal residue" evidence="2">
    <location>
        <position position="700"/>
    </location>
</feature>
<evidence type="ECO:0000313" key="3">
    <source>
        <dbReference type="Proteomes" id="UP000475037"/>
    </source>
</evidence>
<feature type="non-terminal residue" evidence="2">
    <location>
        <position position="1"/>
    </location>
</feature>
<feature type="compositionally biased region" description="Polar residues" evidence="1">
    <location>
        <begin position="622"/>
        <end position="641"/>
    </location>
</feature>
<evidence type="ECO:0000313" key="2">
    <source>
        <dbReference type="EMBL" id="KAF0885629.1"/>
    </source>
</evidence>
<keyword evidence="3" id="KW-1185">Reference proteome</keyword>
<accession>A0A6G1BCD2</accession>
<reference evidence="2 3" key="1">
    <citation type="submission" date="2019-11" db="EMBL/GenBank/DDBJ databases">
        <authorList>
            <person name="Yang C."/>
            <person name="Li F."/>
        </authorList>
    </citation>
    <scope>NUCLEOTIDE SEQUENCE [LARGE SCALE GENOMIC DNA]</scope>
    <source>
        <strain evidence="2">KB4526</strain>
        <tissue evidence="2">Muscle</tissue>
    </source>
</reference>